<gene>
    <name evidence="3" type="ORF">GCM10017655_00730</name>
</gene>
<feature type="chain" id="PRO_5040891132" description="Lipoprotein" evidence="2">
    <location>
        <begin position="21"/>
        <end position="80"/>
    </location>
</feature>
<evidence type="ECO:0008006" key="5">
    <source>
        <dbReference type="Google" id="ProtNLM"/>
    </source>
</evidence>
<dbReference type="RefSeq" id="WP_271193248.1">
    <property type="nucleotide sequence ID" value="NZ_BSFN01000001.1"/>
</dbReference>
<protein>
    <recommendedName>
        <fullName evidence="5">Lipoprotein</fullName>
    </recommendedName>
</protein>
<keyword evidence="2" id="KW-0732">Signal</keyword>
<evidence type="ECO:0000256" key="2">
    <source>
        <dbReference type="SAM" id="SignalP"/>
    </source>
</evidence>
<dbReference type="AlphaFoldDB" id="A0A9W6NDX4"/>
<evidence type="ECO:0000313" key="4">
    <source>
        <dbReference type="Proteomes" id="UP001143328"/>
    </source>
</evidence>
<reference evidence="3" key="1">
    <citation type="journal article" date="2014" name="Int. J. Syst. Evol. Microbiol.">
        <title>Complete genome sequence of Corynebacterium casei LMG S-19264T (=DSM 44701T), isolated from a smear-ripened cheese.</title>
        <authorList>
            <consortium name="US DOE Joint Genome Institute (JGI-PGF)"/>
            <person name="Walter F."/>
            <person name="Albersmeier A."/>
            <person name="Kalinowski J."/>
            <person name="Ruckert C."/>
        </authorList>
    </citation>
    <scope>NUCLEOTIDE SEQUENCE</scope>
    <source>
        <strain evidence="3">VKM B-2935</strain>
    </source>
</reference>
<sequence length="80" mass="9065">MRRVCFIAAVVLLTQGCSSAEPQKITPDKPEPTQEARERCYQTSWWAETSAVIYRRFDEEHQPQPAQGENQPAAATEECP</sequence>
<dbReference type="EMBL" id="BSFN01000001">
    <property type="protein sequence ID" value="GLK87011.1"/>
    <property type="molecule type" value="Genomic_DNA"/>
</dbReference>
<evidence type="ECO:0000256" key="1">
    <source>
        <dbReference type="SAM" id="MobiDB-lite"/>
    </source>
</evidence>
<dbReference type="Proteomes" id="UP001143328">
    <property type="component" value="Unassembled WGS sequence"/>
</dbReference>
<proteinExistence type="predicted"/>
<feature type="region of interest" description="Disordered" evidence="1">
    <location>
        <begin position="57"/>
        <end position="80"/>
    </location>
</feature>
<comment type="caution">
    <text evidence="3">The sequence shown here is derived from an EMBL/GenBank/DDBJ whole genome shotgun (WGS) entry which is preliminary data.</text>
</comment>
<dbReference type="PROSITE" id="PS51257">
    <property type="entry name" value="PROKAR_LIPOPROTEIN"/>
    <property type="match status" value="1"/>
</dbReference>
<reference evidence="3" key="2">
    <citation type="submission" date="2023-01" db="EMBL/GenBank/DDBJ databases">
        <authorList>
            <person name="Sun Q."/>
            <person name="Evtushenko L."/>
        </authorList>
    </citation>
    <scope>NUCLEOTIDE SEQUENCE</scope>
    <source>
        <strain evidence="3">VKM B-2935</strain>
    </source>
</reference>
<keyword evidence="4" id="KW-1185">Reference proteome</keyword>
<evidence type="ECO:0000313" key="3">
    <source>
        <dbReference type="EMBL" id="GLK87011.1"/>
    </source>
</evidence>
<feature type="signal peptide" evidence="2">
    <location>
        <begin position="1"/>
        <end position="20"/>
    </location>
</feature>
<name>A0A9W6NDX4_9PSED</name>
<accession>A0A9W6NDX4</accession>
<organism evidence="3 4">
    <name type="scientific">Pseudomonas turukhanskensis</name>
    <dbReference type="NCBI Taxonomy" id="1806536"/>
    <lineage>
        <taxon>Bacteria</taxon>
        <taxon>Pseudomonadati</taxon>
        <taxon>Pseudomonadota</taxon>
        <taxon>Gammaproteobacteria</taxon>
        <taxon>Pseudomonadales</taxon>
        <taxon>Pseudomonadaceae</taxon>
        <taxon>Pseudomonas</taxon>
    </lineage>
</organism>